<sequence length="127" mass="14653">MDPTTQHPYTLPTSFTKMLSLLTSILQFTGDYLFDINFDNMEIDMPPWLCSPIRSNTLTSAAKDNLAIVRHDGDDICAICLENLNHHNCVVREMPCQHMFHQKCLFSWLDIVSACPLCRYELERSLE</sequence>
<dbReference type="Proteomes" id="UP001479436">
    <property type="component" value="Unassembled WGS sequence"/>
</dbReference>
<proteinExistence type="predicted"/>
<dbReference type="EMBL" id="JASJQH010007098">
    <property type="protein sequence ID" value="KAK9718387.1"/>
    <property type="molecule type" value="Genomic_DNA"/>
</dbReference>
<organism evidence="6 7">
    <name type="scientific">Basidiobolus ranarum</name>
    <dbReference type="NCBI Taxonomy" id="34480"/>
    <lineage>
        <taxon>Eukaryota</taxon>
        <taxon>Fungi</taxon>
        <taxon>Fungi incertae sedis</taxon>
        <taxon>Zoopagomycota</taxon>
        <taxon>Entomophthoromycotina</taxon>
        <taxon>Basidiobolomycetes</taxon>
        <taxon>Basidiobolales</taxon>
        <taxon>Basidiobolaceae</taxon>
        <taxon>Basidiobolus</taxon>
    </lineage>
</organism>
<comment type="caution">
    <text evidence="6">The sequence shown here is derived from an EMBL/GenBank/DDBJ whole genome shotgun (WGS) entry which is preliminary data.</text>
</comment>
<evidence type="ECO:0000256" key="2">
    <source>
        <dbReference type="ARBA" id="ARBA00022771"/>
    </source>
</evidence>
<accession>A0ABR2W2Y0</accession>
<keyword evidence="3" id="KW-0862">Zinc</keyword>
<evidence type="ECO:0000259" key="5">
    <source>
        <dbReference type="PROSITE" id="PS50089"/>
    </source>
</evidence>
<dbReference type="Gene3D" id="3.30.40.10">
    <property type="entry name" value="Zinc/RING finger domain, C3HC4 (zinc finger)"/>
    <property type="match status" value="1"/>
</dbReference>
<reference evidence="6 7" key="1">
    <citation type="submission" date="2023-04" db="EMBL/GenBank/DDBJ databases">
        <title>Genome of Basidiobolus ranarum AG-B5.</title>
        <authorList>
            <person name="Stajich J.E."/>
            <person name="Carter-House D."/>
            <person name="Gryganskyi A."/>
        </authorList>
    </citation>
    <scope>NUCLEOTIDE SEQUENCE [LARGE SCALE GENOMIC DNA]</scope>
    <source>
        <strain evidence="6 7">AG-B5</strain>
    </source>
</reference>
<evidence type="ECO:0000256" key="1">
    <source>
        <dbReference type="ARBA" id="ARBA00022723"/>
    </source>
</evidence>
<dbReference type="SMART" id="SM00184">
    <property type="entry name" value="RING"/>
    <property type="match status" value="1"/>
</dbReference>
<name>A0ABR2W2Y0_9FUNG</name>
<keyword evidence="7" id="KW-1185">Reference proteome</keyword>
<dbReference type="InterPro" id="IPR013083">
    <property type="entry name" value="Znf_RING/FYVE/PHD"/>
</dbReference>
<dbReference type="PANTHER" id="PTHR15710">
    <property type="entry name" value="E3 UBIQUITIN-PROTEIN LIGASE PRAJA"/>
    <property type="match status" value="1"/>
</dbReference>
<dbReference type="Pfam" id="PF13639">
    <property type="entry name" value="zf-RING_2"/>
    <property type="match status" value="1"/>
</dbReference>
<gene>
    <name evidence="6" type="ORF">K7432_005560</name>
</gene>
<feature type="domain" description="RING-type" evidence="5">
    <location>
        <begin position="77"/>
        <end position="119"/>
    </location>
</feature>
<evidence type="ECO:0000313" key="6">
    <source>
        <dbReference type="EMBL" id="KAK9718387.1"/>
    </source>
</evidence>
<evidence type="ECO:0000256" key="4">
    <source>
        <dbReference type="PROSITE-ProRule" id="PRU00175"/>
    </source>
</evidence>
<keyword evidence="2 4" id="KW-0863">Zinc-finger</keyword>
<evidence type="ECO:0000256" key="3">
    <source>
        <dbReference type="ARBA" id="ARBA00022833"/>
    </source>
</evidence>
<protein>
    <recommendedName>
        <fullName evidence="5">RING-type domain-containing protein</fullName>
    </recommendedName>
</protein>
<dbReference type="PROSITE" id="PS50089">
    <property type="entry name" value="ZF_RING_2"/>
    <property type="match status" value="1"/>
</dbReference>
<dbReference type="SUPFAM" id="SSF57850">
    <property type="entry name" value="RING/U-box"/>
    <property type="match status" value="1"/>
</dbReference>
<dbReference type="InterPro" id="IPR001841">
    <property type="entry name" value="Znf_RING"/>
</dbReference>
<keyword evidence="1" id="KW-0479">Metal-binding</keyword>
<evidence type="ECO:0000313" key="7">
    <source>
        <dbReference type="Proteomes" id="UP001479436"/>
    </source>
</evidence>